<dbReference type="EMBL" id="CAEY01000437">
    <property type="status" value="NOT_ANNOTATED_CDS"/>
    <property type="molecule type" value="Genomic_DNA"/>
</dbReference>
<accession>T1JQM3</accession>
<dbReference type="HOGENOM" id="CLU_2064424_0_0_1"/>
<dbReference type="AlphaFoldDB" id="T1JQM3"/>
<evidence type="ECO:0000256" key="1">
    <source>
        <dbReference type="SAM" id="SignalP"/>
    </source>
</evidence>
<reference evidence="3" key="1">
    <citation type="submission" date="2011-08" db="EMBL/GenBank/DDBJ databases">
        <authorList>
            <person name="Rombauts S."/>
        </authorList>
    </citation>
    <scope>NUCLEOTIDE SEQUENCE</scope>
    <source>
        <strain evidence="3">London</strain>
    </source>
</reference>
<organism evidence="2 3">
    <name type="scientific">Tetranychus urticae</name>
    <name type="common">Two-spotted spider mite</name>
    <dbReference type="NCBI Taxonomy" id="32264"/>
    <lineage>
        <taxon>Eukaryota</taxon>
        <taxon>Metazoa</taxon>
        <taxon>Ecdysozoa</taxon>
        <taxon>Arthropoda</taxon>
        <taxon>Chelicerata</taxon>
        <taxon>Arachnida</taxon>
        <taxon>Acari</taxon>
        <taxon>Acariformes</taxon>
        <taxon>Trombidiformes</taxon>
        <taxon>Prostigmata</taxon>
        <taxon>Eleutherengona</taxon>
        <taxon>Raphignathae</taxon>
        <taxon>Tetranychoidea</taxon>
        <taxon>Tetranychidae</taxon>
        <taxon>Tetranychus</taxon>
    </lineage>
</organism>
<proteinExistence type="predicted"/>
<sequence>MNCDKSMLTFICALVVATAMANGWDNWGKNHWGGWSSSYGPSPWSNDYGYKWSNKKASVFHHRKGTPSWGWGHDKWGHGWGHDDKWGWSEPKWGGNDHFVYGVKVHHDVPKKWGGWGWH</sequence>
<evidence type="ECO:0000313" key="2">
    <source>
        <dbReference type="EnsemblMetazoa" id="tetur01g03720.1"/>
    </source>
</evidence>
<feature type="signal peptide" evidence="1">
    <location>
        <begin position="1"/>
        <end position="23"/>
    </location>
</feature>
<feature type="chain" id="PRO_5004590639" evidence="1">
    <location>
        <begin position="24"/>
        <end position="119"/>
    </location>
</feature>
<dbReference type="EnsemblMetazoa" id="tetur01g03720.1">
    <property type="protein sequence ID" value="tetur01g03720.1"/>
    <property type="gene ID" value="tetur01g03720"/>
</dbReference>
<keyword evidence="3" id="KW-1185">Reference proteome</keyword>
<reference evidence="2" key="2">
    <citation type="submission" date="2015-06" db="UniProtKB">
        <authorList>
            <consortium name="EnsemblMetazoa"/>
        </authorList>
    </citation>
    <scope>IDENTIFICATION</scope>
</reference>
<protein>
    <submittedName>
        <fullName evidence="2">Uncharacterized protein</fullName>
    </submittedName>
</protein>
<name>T1JQM3_TETUR</name>
<keyword evidence="1" id="KW-0732">Signal</keyword>
<dbReference type="Proteomes" id="UP000015104">
    <property type="component" value="Unassembled WGS sequence"/>
</dbReference>
<evidence type="ECO:0000313" key="3">
    <source>
        <dbReference type="Proteomes" id="UP000015104"/>
    </source>
</evidence>